<dbReference type="FunFam" id="3.20.10.10:FF:000002">
    <property type="entry name" value="D-alanine aminotransferase"/>
    <property type="match status" value="1"/>
</dbReference>
<dbReference type="InterPro" id="IPR036038">
    <property type="entry name" value="Aminotransferase-like"/>
</dbReference>
<gene>
    <name evidence="17" type="primary">ilvE</name>
    <name evidence="18" type="ORF">A3D77_07765</name>
</gene>
<evidence type="ECO:0000256" key="9">
    <source>
        <dbReference type="ARBA" id="ARBA00022679"/>
    </source>
</evidence>
<dbReference type="UniPathway" id="UPA00049">
    <property type="reaction ID" value="UER00062"/>
</dbReference>
<dbReference type="PANTHER" id="PTHR42743:SF4">
    <property type="entry name" value="BRANCHED-CHAIN-AMINO-ACID AMINOTRANSFERASE-RELATED"/>
    <property type="match status" value="1"/>
</dbReference>
<evidence type="ECO:0000256" key="13">
    <source>
        <dbReference type="ARBA" id="ARBA00048798"/>
    </source>
</evidence>
<evidence type="ECO:0000313" key="19">
    <source>
        <dbReference type="Proteomes" id="UP000176923"/>
    </source>
</evidence>
<evidence type="ECO:0000256" key="5">
    <source>
        <dbReference type="ARBA" id="ARBA00005072"/>
    </source>
</evidence>
<dbReference type="EMBL" id="MFJL01000026">
    <property type="protein sequence ID" value="OGG15408.1"/>
    <property type="molecule type" value="Genomic_DNA"/>
</dbReference>
<evidence type="ECO:0000256" key="16">
    <source>
        <dbReference type="RuleBase" id="RU004516"/>
    </source>
</evidence>
<dbReference type="InterPro" id="IPR005785">
    <property type="entry name" value="B_amino_transI"/>
</dbReference>
<sequence>MTNNSKISFPYVFFKGKIVPIGEAKVSIMTNALQYGTGIFGGIRGYVQENPKSKIQNPKKEVAIFRIADHYQRFLKSLNILNKTIPYSHKKLVDITIELAKKNAPDTDCYFRPLAYASNLGLSPNLHEAVFDFAIYMIPLGEYLPIHKGLKLMISNWIRISDVMIPARAKVTGAYINSSLAKGDAESLGFDDALMMTSEGHITEGSAANFFMVRDGVLITPSNYSDILEGITRRSIIQLARDLHIPVEEREVDRSEVYISDECFLSGTGAQVAWISEVDGRKIRDGKIGPVTGKLQKLFFDIVRGRNNKYKNWLTKI</sequence>
<dbReference type="InterPro" id="IPR018300">
    <property type="entry name" value="Aminotrans_IV_CS"/>
</dbReference>
<comment type="similarity">
    <text evidence="6 15">Belongs to the class-IV pyridoxal-phosphate-dependent aminotransferase family.</text>
</comment>
<evidence type="ECO:0000256" key="1">
    <source>
        <dbReference type="ARBA" id="ARBA00001933"/>
    </source>
</evidence>
<dbReference type="GO" id="GO:0009099">
    <property type="term" value="P:L-valine biosynthetic process"/>
    <property type="evidence" value="ECO:0007669"/>
    <property type="project" value="UniProtKB-UniPathway"/>
</dbReference>
<keyword evidence="10 16" id="KW-0663">Pyridoxal phosphate</keyword>
<keyword evidence="8 17" id="KW-0028">Amino-acid biosynthesis</keyword>
<comment type="function">
    <text evidence="2 17">Acts on leucine, isoleucine and valine.</text>
</comment>
<dbReference type="STRING" id="1798382.A3D77_07765"/>
<dbReference type="UniPathway" id="UPA00048">
    <property type="reaction ID" value="UER00073"/>
</dbReference>
<evidence type="ECO:0000313" key="18">
    <source>
        <dbReference type="EMBL" id="OGG15408.1"/>
    </source>
</evidence>
<evidence type="ECO:0000256" key="15">
    <source>
        <dbReference type="RuleBase" id="RU004106"/>
    </source>
</evidence>
<keyword evidence="11 17" id="KW-0100">Branched-chain amino acid biosynthesis</keyword>
<evidence type="ECO:0000256" key="10">
    <source>
        <dbReference type="ARBA" id="ARBA00022898"/>
    </source>
</evidence>
<name>A0A1F5ZSI3_9BACT</name>
<dbReference type="InterPro" id="IPR043132">
    <property type="entry name" value="BCAT-like_C"/>
</dbReference>
<dbReference type="InterPro" id="IPR001544">
    <property type="entry name" value="Aminotrans_IV"/>
</dbReference>
<dbReference type="GO" id="GO:0009098">
    <property type="term" value="P:L-leucine biosynthetic process"/>
    <property type="evidence" value="ECO:0007669"/>
    <property type="project" value="UniProtKB-UniPathway"/>
</dbReference>
<evidence type="ECO:0000256" key="2">
    <source>
        <dbReference type="ARBA" id="ARBA00003109"/>
    </source>
</evidence>
<keyword evidence="7 17" id="KW-0032">Aminotransferase</keyword>
<dbReference type="EC" id="2.6.1.42" evidence="17"/>
<keyword evidence="9 17" id="KW-0808">Transferase</keyword>
<evidence type="ECO:0000256" key="14">
    <source>
        <dbReference type="ARBA" id="ARBA00049229"/>
    </source>
</evidence>
<dbReference type="PROSITE" id="PS00770">
    <property type="entry name" value="AA_TRANSFER_CLASS_4"/>
    <property type="match status" value="1"/>
</dbReference>
<dbReference type="Gene3D" id="3.20.10.10">
    <property type="entry name" value="D-amino Acid Aminotransferase, subunit A, domain 2"/>
    <property type="match status" value="1"/>
</dbReference>
<proteinExistence type="inferred from homology"/>
<dbReference type="NCBIfam" id="NF005146">
    <property type="entry name" value="PRK06606.1"/>
    <property type="match status" value="1"/>
</dbReference>
<comment type="pathway">
    <text evidence="4 17">Amino-acid biosynthesis; L-valine biosynthesis; L-valine from pyruvate: step 4/4.</text>
</comment>
<evidence type="ECO:0000256" key="4">
    <source>
        <dbReference type="ARBA" id="ARBA00004931"/>
    </source>
</evidence>
<evidence type="ECO:0000256" key="8">
    <source>
        <dbReference type="ARBA" id="ARBA00022605"/>
    </source>
</evidence>
<comment type="pathway">
    <text evidence="3 17">Amino-acid biosynthesis; L-isoleucine biosynthesis; L-isoleucine from 2-oxobutanoate: step 4/4.</text>
</comment>
<evidence type="ECO:0000256" key="17">
    <source>
        <dbReference type="RuleBase" id="RU364094"/>
    </source>
</evidence>
<dbReference type="GO" id="GO:0052654">
    <property type="term" value="F:L-leucine-2-oxoglutarate transaminase activity"/>
    <property type="evidence" value="ECO:0007669"/>
    <property type="project" value="RHEA"/>
</dbReference>
<dbReference type="GO" id="GO:0009097">
    <property type="term" value="P:isoleucine biosynthetic process"/>
    <property type="evidence" value="ECO:0007669"/>
    <property type="project" value="UniProtKB-UniPathway"/>
</dbReference>
<dbReference type="Pfam" id="PF01063">
    <property type="entry name" value="Aminotran_4"/>
    <property type="match status" value="1"/>
</dbReference>
<reference evidence="18 19" key="1">
    <citation type="journal article" date="2016" name="Nat. Commun.">
        <title>Thousands of microbial genomes shed light on interconnected biogeochemical processes in an aquifer system.</title>
        <authorList>
            <person name="Anantharaman K."/>
            <person name="Brown C.T."/>
            <person name="Hug L.A."/>
            <person name="Sharon I."/>
            <person name="Castelle C.J."/>
            <person name="Probst A.J."/>
            <person name="Thomas B.C."/>
            <person name="Singh A."/>
            <person name="Wilkins M.J."/>
            <person name="Karaoz U."/>
            <person name="Brodie E.L."/>
            <person name="Williams K.H."/>
            <person name="Hubbard S.S."/>
            <person name="Banfield J.F."/>
        </authorList>
    </citation>
    <scope>NUCLEOTIDE SEQUENCE [LARGE SCALE GENOMIC DNA]</scope>
</reference>
<dbReference type="SUPFAM" id="SSF56752">
    <property type="entry name" value="D-aminoacid aminotransferase-like PLP-dependent enzymes"/>
    <property type="match status" value="1"/>
</dbReference>
<dbReference type="InterPro" id="IPR033939">
    <property type="entry name" value="BCAT_family"/>
</dbReference>
<comment type="catalytic activity">
    <reaction evidence="13 17">
        <text>L-isoleucine + 2-oxoglutarate = (S)-3-methyl-2-oxopentanoate + L-glutamate</text>
        <dbReference type="Rhea" id="RHEA:24801"/>
        <dbReference type="ChEBI" id="CHEBI:16810"/>
        <dbReference type="ChEBI" id="CHEBI:29985"/>
        <dbReference type="ChEBI" id="CHEBI:35146"/>
        <dbReference type="ChEBI" id="CHEBI:58045"/>
        <dbReference type="EC" id="2.6.1.42"/>
    </reaction>
</comment>
<dbReference type="AlphaFoldDB" id="A0A1F5ZSI3"/>
<evidence type="ECO:0000256" key="12">
    <source>
        <dbReference type="ARBA" id="ARBA00048212"/>
    </source>
</evidence>
<dbReference type="PANTHER" id="PTHR42743">
    <property type="entry name" value="AMINO-ACID AMINOTRANSFERASE"/>
    <property type="match status" value="1"/>
</dbReference>
<evidence type="ECO:0000256" key="6">
    <source>
        <dbReference type="ARBA" id="ARBA00009320"/>
    </source>
</evidence>
<dbReference type="GO" id="GO:0052655">
    <property type="term" value="F:L-valine-2-oxoglutarate transaminase activity"/>
    <property type="evidence" value="ECO:0007669"/>
    <property type="project" value="RHEA"/>
</dbReference>
<evidence type="ECO:0000256" key="3">
    <source>
        <dbReference type="ARBA" id="ARBA00004824"/>
    </source>
</evidence>
<dbReference type="CDD" id="cd01557">
    <property type="entry name" value="BCAT_beta_family"/>
    <property type="match status" value="1"/>
</dbReference>
<dbReference type="Gene3D" id="3.30.470.10">
    <property type="match status" value="1"/>
</dbReference>
<dbReference type="InterPro" id="IPR050571">
    <property type="entry name" value="Class-IV_PLP-Dep_Aminotrnsfr"/>
</dbReference>
<accession>A0A1F5ZSI3</accession>
<comment type="catalytic activity">
    <reaction evidence="14 17">
        <text>L-leucine + 2-oxoglutarate = 4-methyl-2-oxopentanoate + L-glutamate</text>
        <dbReference type="Rhea" id="RHEA:18321"/>
        <dbReference type="ChEBI" id="CHEBI:16810"/>
        <dbReference type="ChEBI" id="CHEBI:17865"/>
        <dbReference type="ChEBI" id="CHEBI:29985"/>
        <dbReference type="ChEBI" id="CHEBI:57427"/>
        <dbReference type="EC" id="2.6.1.42"/>
    </reaction>
</comment>
<comment type="catalytic activity">
    <reaction evidence="12 17">
        <text>L-valine + 2-oxoglutarate = 3-methyl-2-oxobutanoate + L-glutamate</text>
        <dbReference type="Rhea" id="RHEA:24813"/>
        <dbReference type="ChEBI" id="CHEBI:11851"/>
        <dbReference type="ChEBI" id="CHEBI:16810"/>
        <dbReference type="ChEBI" id="CHEBI:29985"/>
        <dbReference type="ChEBI" id="CHEBI:57762"/>
        <dbReference type="EC" id="2.6.1.42"/>
    </reaction>
</comment>
<dbReference type="GO" id="GO:0052656">
    <property type="term" value="F:L-isoleucine-2-oxoglutarate transaminase activity"/>
    <property type="evidence" value="ECO:0007669"/>
    <property type="project" value="RHEA"/>
</dbReference>
<comment type="caution">
    <text evidence="18">The sequence shown here is derived from an EMBL/GenBank/DDBJ whole genome shotgun (WGS) entry which is preliminary data.</text>
</comment>
<dbReference type="InterPro" id="IPR043131">
    <property type="entry name" value="BCAT-like_N"/>
</dbReference>
<protein>
    <recommendedName>
        <fullName evidence="17">Branched-chain-amino-acid aminotransferase</fullName>
        <shortName evidence="17">BCAT</shortName>
        <ecNumber evidence="17">2.6.1.42</ecNumber>
    </recommendedName>
</protein>
<comment type="pathway">
    <text evidence="5 17">Amino-acid biosynthesis; L-leucine biosynthesis; L-leucine from 3-methyl-2-oxobutanoate: step 4/4.</text>
</comment>
<dbReference type="NCBIfam" id="TIGR01122">
    <property type="entry name" value="ilvE_I"/>
    <property type="match status" value="1"/>
</dbReference>
<organism evidence="18 19">
    <name type="scientific">Candidatus Gottesmanbacteria bacterium RIFCSPHIGHO2_02_FULL_39_11</name>
    <dbReference type="NCBI Taxonomy" id="1798382"/>
    <lineage>
        <taxon>Bacteria</taxon>
        <taxon>Candidatus Gottesmaniibacteriota</taxon>
    </lineage>
</organism>
<evidence type="ECO:0000256" key="11">
    <source>
        <dbReference type="ARBA" id="ARBA00023304"/>
    </source>
</evidence>
<comment type="cofactor">
    <cofactor evidence="1 16">
        <name>pyridoxal 5'-phosphate</name>
        <dbReference type="ChEBI" id="CHEBI:597326"/>
    </cofactor>
</comment>
<dbReference type="UniPathway" id="UPA00047">
    <property type="reaction ID" value="UER00058"/>
</dbReference>
<evidence type="ECO:0000256" key="7">
    <source>
        <dbReference type="ARBA" id="ARBA00022576"/>
    </source>
</evidence>
<dbReference type="Proteomes" id="UP000176923">
    <property type="component" value="Unassembled WGS sequence"/>
</dbReference>